<comment type="caution">
    <text evidence="2">The sequence shown here is derived from an EMBL/GenBank/DDBJ whole genome shotgun (WGS) entry which is preliminary data.</text>
</comment>
<feature type="region of interest" description="Disordered" evidence="1">
    <location>
        <begin position="278"/>
        <end position="302"/>
    </location>
</feature>
<evidence type="ECO:0000256" key="1">
    <source>
        <dbReference type="SAM" id="MobiDB-lite"/>
    </source>
</evidence>
<dbReference type="AlphaFoldDB" id="A0A8J4Q0M8"/>
<evidence type="ECO:0000313" key="2">
    <source>
        <dbReference type="EMBL" id="KAF2077601.1"/>
    </source>
</evidence>
<gene>
    <name evidence="2" type="ORF">CYY_001064</name>
</gene>
<dbReference type="OrthoDB" id="10653936at2759"/>
<evidence type="ECO:0000313" key="3">
    <source>
        <dbReference type="Proteomes" id="UP000695562"/>
    </source>
</evidence>
<protein>
    <submittedName>
        <fullName evidence="2">Uncharacterized protein</fullName>
    </submittedName>
</protein>
<feature type="compositionally biased region" description="Low complexity" evidence="1">
    <location>
        <begin position="281"/>
        <end position="302"/>
    </location>
</feature>
<accession>A0A8J4Q0M8</accession>
<dbReference type="Proteomes" id="UP000695562">
    <property type="component" value="Unassembled WGS sequence"/>
</dbReference>
<proteinExistence type="predicted"/>
<sequence length="410" mass="46345">MIEQSASLTNTIVSLYTDEEVFQSLIANRMITNLSGMNLIPSVEVQNKMIELLKTTDQTSIVNSTIISLQNLGKNTGFYIGIKDWDLLINVVSSINHYFTDFQILESSIYPFQSALAIFQYLVKAYEDLFQKDDISPLQLILDNRKRDLLLQNLMYIINICDPNTFNLCLKLLDMLLVLYEELVLVSMAPEIFTQYKNLSNWRKAYFVRSLSNGSAKCKIIAYIISLVSAPSSLLKYHTPMDQLCNLLRGKPTYSTTHHSTPINYASVTFNSTGRRVSQLNNNNTATSSSTSTTSTATNTNTNTTMRAAANAKKETNTTQSFLSVEQASTNFPTDDEPLGQLELYLILMNQLLQCVLSIKTLTTAEHDRIVKESETFFKMAANNKPKMENQVEYDTNISMMKYLIESNKP</sequence>
<organism evidence="2 3">
    <name type="scientific">Polysphondylium violaceum</name>
    <dbReference type="NCBI Taxonomy" id="133409"/>
    <lineage>
        <taxon>Eukaryota</taxon>
        <taxon>Amoebozoa</taxon>
        <taxon>Evosea</taxon>
        <taxon>Eumycetozoa</taxon>
        <taxon>Dictyostelia</taxon>
        <taxon>Dictyosteliales</taxon>
        <taxon>Dictyosteliaceae</taxon>
        <taxon>Polysphondylium</taxon>
    </lineage>
</organism>
<keyword evidence="3" id="KW-1185">Reference proteome</keyword>
<reference evidence="2" key="1">
    <citation type="submission" date="2020-01" db="EMBL/GenBank/DDBJ databases">
        <title>Development of genomics and gene disruption for Polysphondylium violaceum indicates a role for the polyketide synthase stlB in stalk morphogenesis.</title>
        <authorList>
            <person name="Narita B."/>
            <person name="Kawabe Y."/>
            <person name="Kin K."/>
            <person name="Saito T."/>
            <person name="Gibbs R."/>
            <person name="Kuspa A."/>
            <person name="Muzny D."/>
            <person name="Queller D."/>
            <person name="Richards S."/>
            <person name="Strassman J."/>
            <person name="Sucgang R."/>
            <person name="Worley K."/>
            <person name="Schaap P."/>
        </authorList>
    </citation>
    <scope>NUCLEOTIDE SEQUENCE</scope>
    <source>
        <strain evidence="2">QSvi11</strain>
    </source>
</reference>
<name>A0A8J4Q0M8_9MYCE</name>
<dbReference type="EMBL" id="AJWJ01000024">
    <property type="protein sequence ID" value="KAF2077601.1"/>
    <property type="molecule type" value="Genomic_DNA"/>
</dbReference>